<proteinExistence type="predicted"/>
<reference evidence="2 3" key="2">
    <citation type="journal article" date="2019" name="G3 (Bethesda)">
        <title>Hybrid Assembly of the Genome of the Entomopathogenic Nematode Steinernema carpocapsae Identifies the X-Chromosome.</title>
        <authorList>
            <person name="Serra L."/>
            <person name="Macchietto M."/>
            <person name="Macias-Munoz A."/>
            <person name="McGill C.J."/>
            <person name="Rodriguez I.M."/>
            <person name="Rodriguez B."/>
            <person name="Murad R."/>
            <person name="Mortazavi A."/>
        </authorList>
    </citation>
    <scope>NUCLEOTIDE SEQUENCE [LARGE SCALE GENOMIC DNA]</scope>
    <source>
        <strain evidence="2 3">ALL</strain>
    </source>
</reference>
<keyword evidence="3" id="KW-1185">Reference proteome</keyword>
<feature type="compositionally biased region" description="Basic and acidic residues" evidence="1">
    <location>
        <begin position="20"/>
        <end position="29"/>
    </location>
</feature>
<evidence type="ECO:0000313" key="2">
    <source>
        <dbReference type="EMBL" id="TKR69118.1"/>
    </source>
</evidence>
<sequence length="80" mass="9213">MPKRPLKQFAPIFTYSTKQNESKNKETGARRRTRSQGLRVRARTEHFKQCTLAFLNGLNVTVRIELGDELVSPFVFQEGS</sequence>
<protein>
    <submittedName>
        <fullName evidence="2">Uncharacterized protein</fullName>
    </submittedName>
</protein>
<evidence type="ECO:0000313" key="3">
    <source>
        <dbReference type="Proteomes" id="UP000298663"/>
    </source>
</evidence>
<name>A0A4U5MID7_STECR</name>
<evidence type="ECO:0000256" key="1">
    <source>
        <dbReference type="SAM" id="MobiDB-lite"/>
    </source>
</evidence>
<gene>
    <name evidence="2" type="ORF">L596_021314</name>
</gene>
<reference evidence="2 3" key="1">
    <citation type="journal article" date="2015" name="Genome Biol.">
        <title>Comparative genomics of Steinernema reveals deeply conserved gene regulatory networks.</title>
        <authorList>
            <person name="Dillman A.R."/>
            <person name="Macchietto M."/>
            <person name="Porter C.F."/>
            <person name="Rogers A."/>
            <person name="Williams B."/>
            <person name="Antoshechkin I."/>
            <person name="Lee M.M."/>
            <person name="Goodwin Z."/>
            <person name="Lu X."/>
            <person name="Lewis E.E."/>
            <person name="Goodrich-Blair H."/>
            <person name="Stock S.P."/>
            <person name="Adams B.J."/>
            <person name="Sternberg P.W."/>
            <person name="Mortazavi A."/>
        </authorList>
    </citation>
    <scope>NUCLEOTIDE SEQUENCE [LARGE SCALE GENOMIC DNA]</scope>
    <source>
        <strain evidence="2 3">ALL</strain>
    </source>
</reference>
<comment type="caution">
    <text evidence="2">The sequence shown here is derived from an EMBL/GenBank/DDBJ whole genome shotgun (WGS) entry which is preliminary data.</text>
</comment>
<organism evidence="2 3">
    <name type="scientific">Steinernema carpocapsae</name>
    <name type="common">Entomopathogenic nematode</name>
    <dbReference type="NCBI Taxonomy" id="34508"/>
    <lineage>
        <taxon>Eukaryota</taxon>
        <taxon>Metazoa</taxon>
        <taxon>Ecdysozoa</taxon>
        <taxon>Nematoda</taxon>
        <taxon>Chromadorea</taxon>
        <taxon>Rhabditida</taxon>
        <taxon>Tylenchina</taxon>
        <taxon>Panagrolaimomorpha</taxon>
        <taxon>Strongyloidoidea</taxon>
        <taxon>Steinernematidae</taxon>
        <taxon>Steinernema</taxon>
    </lineage>
</organism>
<dbReference type="AlphaFoldDB" id="A0A4U5MID7"/>
<dbReference type="Proteomes" id="UP000298663">
    <property type="component" value="Unassembled WGS sequence"/>
</dbReference>
<dbReference type="EMBL" id="AZBU02000007">
    <property type="protein sequence ID" value="TKR69118.1"/>
    <property type="molecule type" value="Genomic_DNA"/>
</dbReference>
<feature type="region of interest" description="Disordered" evidence="1">
    <location>
        <begin position="17"/>
        <end position="40"/>
    </location>
</feature>
<accession>A0A4U5MID7</accession>